<dbReference type="AlphaFoldDB" id="A0A9P1IY23"/>
<dbReference type="GO" id="GO:0016020">
    <property type="term" value="C:membrane"/>
    <property type="evidence" value="ECO:0007669"/>
    <property type="project" value="InterPro"/>
</dbReference>
<reference evidence="1" key="1">
    <citation type="submission" date="2022-11" db="EMBL/GenBank/DDBJ databases">
        <authorList>
            <person name="Kikuchi T."/>
        </authorList>
    </citation>
    <scope>NUCLEOTIDE SEQUENCE</scope>
    <source>
        <strain evidence="1">PS1010</strain>
    </source>
</reference>
<dbReference type="EMBL" id="CANHGI010000006">
    <property type="protein sequence ID" value="CAI5454414.1"/>
    <property type="molecule type" value="Genomic_DNA"/>
</dbReference>
<evidence type="ECO:0000313" key="1">
    <source>
        <dbReference type="EMBL" id="CAI5454414.1"/>
    </source>
</evidence>
<accession>A0A9P1IY23</accession>
<dbReference type="GO" id="GO:0005230">
    <property type="term" value="F:extracellular ligand-gated monoatomic ion channel activity"/>
    <property type="evidence" value="ECO:0007669"/>
    <property type="project" value="InterPro"/>
</dbReference>
<organism evidence="1 2">
    <name type="scientific">Caenorhabditis angaria</name>
    <dbReference type="NCBI Taxonomy" id="860376"/>
    <lineage>
        <taxon>Eukaryota</taxon>
        <taxon>Metazoa</taxon>
        <taxon>Ecdysozoa</taxon>
        <taxon>Nematoda</taxon>
        <taxon>Chromadorea</taxon>
        <taxon>Rhabditida</taxon>
        <taxon>Rhabditina</taxon>
        <taxon>Rhabditomorpha</taxon>
        <taxon>Rhabditoidea</taxon>
        <taxon>Rhabditidae</taxon>
        <taxon>Peloderinae</taxon>
        <taxon>Caenorhabditis</taxon>
    </lineage>
</organism>
<dbReference type="InterPro" id="IPR036734">
    <property type="entry name" value="Neur_chan_lig-bd_sf"/>
</dbReference>
<evidence type="ECO:0000313" key="2">
    <source>
        <dbReference type="Proteomes" id="UP001152747"/>
    </source>
</evidence>
<name>A0A9P1IY23_9PELO</name>
<protein>
    <submittedName>
        <fullName evidence="1">Uncharacterized protein</fullName>
    </submittedName>
</protein>
<gene>
    <name evidence="1" type="ORF">CAMP_LOCUS17051</name>
</gene>
<sequence>MGVEEFSEEIYYDYLHTQQELTRNLFYGYDESVSPVFVRGISDEIITFKNANYSPKFNYTVYVYYLKMIDMDEPAEKVEFVLEIMEI</sequence>
<comment type="caution">
    <text evidence="1">The sequence shown here is derived from an EMBL/GenBank/DDBJ whole genome shotgun (WGS) entry which is preliminary data.</text>
</comment>
<dbReference type="Proteomes" id="UP001152747">
    <property type="component" value="Unassembled WGS sequence"/>
</dbReference>
<proteinExistence type="predicted"/>
<dbReference type="SUPFAM" id="SSF63712">
    <property type="entry name" value="Nicotinic receptor ligand binding domain-like"/>
    <property type="match status" value="1"/>
</dbReference>
<keyword evidence="2" id="KW-1185">Reference proteome</keyword>